<protein>
    <submittedName>
        <fullName evidence="1">Uncharacterized protein</fullName>
    </submittedName>
</protein>
<proteinExistence type="predicted"/>
<organism evidence="1 2">
    <name type="scientific">Vibrio owensii</name>
    <dbReference type="NCBI Taxonomy" id="696485"/>
    <lineage>
        <taxon>Bacteria</taxon>
        <taxon>Pseudomonadati</taxon>
        <taxon>Pseudomonadota</taxon>
        <taxon>Gammaproteobacteria</taxon>
        <taxon>Vibrionales</taxon>
        <taxon>Vibrionaceae</taxon>
        <taxon>Vibrio</taxon>
    </lineage>
</organism>
<reference evidence="1" key="1">
    <citation type="submission" date="2022-01" db="EMBL/GenBank/DDBJ databases">
        <authorList>
            <person name="Lagorce A."/>
        </authorList>
    </citation>
    <scope>NUCLEOTIDE SEQUENCE</scope>
    <source>
        <strain evidence="1">Th15_F1_D04</strain>
    </source>
</reference>
<accession>A0AAU9Q0H0</accession>
<evidence type="ECO:0000313" key="1">
    <source>
        <dbReference type="EMBL" id="CAH1521242.1"/>
    </source>
</evidence>
<evidence type="ECO:0000313" key="2">
    <source>
        <dbReference type="Proteomes" id="UP001295420"/>
    </source>
</evidence>
<dbReference type="AlphaFoldDB" id="A0AAU9Q0H0"/>
<name>A0AAU9Q0H0_9VIBR</name>
<sequence length="115" mass="13368">MRFIVSVLDSWFISTLVPIMSTSFFTSAIEQIYGQVTGKQKANELYRVLVPELHEALERGVPLNDPQMQRLIKAITELAPIGAKRNNFERRYMADKESMLRLPNDPNSIMFGYWW</sequence>
<dbReference type="EMBL" id="CAKMTQ010000001">
    <property type="protein sequence ID" value="CAH1521242.1"/>
    <property type="molecule type" value="Genomic_DNA"/>
</dbReference>
<dbReference type="Proteomes" id="UP001295420">
    <property type="component" value="Unassembled WGS sequence"/>
</dbReference>
<comment type="caution">
    <text evidence="1">The sequence shown here is derived from an EMBL/GenBank/DDBJ whole genome shotgun (WGS) entry which is preliminary data.</text>
</comment>
<gene>
    <name evidence="1" type="ORF">THF1D04_10722</name>
</gene>